<comment type="subcellular location">
    <subcellularLocation>
        <location evidence="2">Secreted</location>
    </subcellularLocation>
</comment>
<dbReference type="SUPFAM" id="SSF52279">
    <property type="entry name" value="Beta-D-glucan exohydrolase, C-terminal domain"/>
    <property type="match status" value="1"/>
</dbReference>
<dbReference type="STRING" id="2070753.A0A3A3A1A4"/>
<sequence>MRAGLQVLIFALGGNLALASNPFPSANPDVVENLEHYWSYGRSPAVYPSPPGEGTNDWSDAYIKAKHLVSQMTNEEKSNLTYGFSSKTNGCAGNTGSIPRLGFPGICLQDAESGVRGTDMVNAYPAGLHAGASWNRHLAYKRAQHIGAEFRRKGINVVLGPVAGPLGRMVRGGRNWEGFAADPYLSGRMLYHSVVGIQENAIACVKHLIANEQETDRRPPGDIKAYNQSVSSNLDDKTMHELYLWGFQDAVKAGVGSVMCSYNRINNSYACQNSKVMNGLLKTELGFQGFVVSDWSAVYGGIAGANAGLDMVMPDAKLWVNGTLDRAVKNGSMTQTRLDDMATRILASWYRYAEIDNPGHGMPVSLLEPHDLVDGRDPDSKPTILQSAIEGHVLLKNERNVLPLNKPRFISLFGYDAVAQGLNMQRPWSFNYWVWGLGNTQSYPDRVFKNTTIEDFLDGDGAADLRSPGAALNGTLFTGGGSGATTPSYIDAPFNAFQQRAIDDNTWLSWDFISQNPSVNPATEACVVFINEQSSEGADRPYLADPGSDNLVENVASKCNNTMVVIHNAGIRLVDRWIENPNVTAVIYGHVPGQDSGRALVNIMYGEQSPSGRLPYTVAKRESDYGHLLNPTMPDNTSMFYTQANFTEGVHIDYRHFLTANITPRFEFGYGLTYTSFKYSNLNIDLKDDANIAYMPGSQPANSTTPAPEGGLDSLWDVLANVSCSITNTGDVPAAEVAQLYLNIPGNGQERVLRGFDKQMVQPGETVDVSFELTRRDLSTWDVTSQNWVLPRGQYGVMVGKSVLDIQLQKSLQMGD</sequence>
<evidence type="ECO:0000256" key="13">
    <source>
        <dbReference type="ARBA" id="ARBA00024983"/>
    </source>
</evidence>
<dbReference type="InterPro" id="IPR013783">
    <property type="entry name" value="Ig-like_fold"/>
</dbReference>
<dbReference type="InterPro" id="IPR017853">
    <property type="entry name" value="GH"/>
</dbReference>
<dbReference type="InterPro" id="IPR050288">
    <property type="entry name" value="Cellulose_deg_GH3"/>
</dbReference>
<evidence type="ECO:0000256" key="1">
    <source>
        <dbReference type="ARBA" id="ARBA00000448"/>
    </source>
</evidence>
<dbReference type="GO" id="GO:0005576">
    <property type="term" value="C:extracellular region"/>
    <property type="evidence" value="ECO:0007669"/>
    <property type="project" value="UniProtKB-SubCell"/>
</dbReference>
<keyword evidence="9" id="KW-0325">Glycoprotein</keyword>
<comment type="pathway">
    <text evidence="3 14">Glycan metabolism; cellulose degradation.</text>
</comment>
<dbReference type="Gene3D" id="3.20.20.300">
    <property type="entry name" value="Glycoside hydrolase, family 3, N-terminal domain"/>
    <property type="match status" value="1"/>
</dbReference>
<dbReference type="InterPro" id="IPR036881">
    <property type="entry name" value="Glyco_hydro_3_C_sf"/>
</dbReference>
<feature type="chain" id="PRO_5017429884" description="beta-glucosidase" evidence="15">
    <location>
        <begin position="20"/>
        <end position="816"/>
    </location>
</feature>
<keyword evidence="18" id="KW-1185">Reference proteome</keyword>
<dbReference type="EC" id="3.2.1.21" evidence="14"/>
<comment type="function">
    <text evidence="13">Beta-glucosidases are one of a number of cellulolytic enzymes involved in the degradation of cellulosic biomass. Catalyzes the last step releasing glucose from the inhibitory cellobiose.</text>
</comment>
<evidence type="ECO:0000313" key="18">
    <source>
        <dbReference type="Proteomes" id="UP000266188"/>
    </source>
</evidence>
<dbReference type="UniPathway" id="UPA00696"/>
<dbReference type="InterPro" id="IPR036962">
    <property type="entry name" value="Glyco_hydro_3_N_sf"/>
</dbReference>
<feature type="signal peptide" evidence="15">
    <location>
        <begin position="1"/>
        <end position="19"/>
    </location>
</feature>
<dbReference type="Proteomes" id="UP000266188">
    <property type="component" value="Unassembled WGS sequence"/>
</dbReference>
<dbReference type="PROSITE" id="PS00775">
    <property type="entry name" value="GLYCOSYL_HYDROL_F3"/>
    <property type="match status" value="1"/>
</dbReference>
<dbReference type="EMBL" id="MVGC01000135">
    <property type="protein sequence ID" value="RJE23101.1"/>
    <property type="molecule type" value="Genomic_DNA"/>
</dbReference>
<comment type="similarity">
    <text evidence="4 14">Belongs to the glycosyl hydrolase 3 family.</text>
</comment>
<evidence type="ECO:0000259" key="16">
    <source>
        <dbReference type="SMART" id="SM01217"/>
    </source>
</evidence>
<dbReference type="PRINTS" id="PR00133">
    <property type="entry name" value="GLHYDRLASE3"/>
</dbReference>
<evidence type="ECO:0000256" key="11">
    <source>
        <dbReference type="ARBA" id="ARBA00023295"/>
    </source>
</evidence>
<dbReference type="InterPro" id="IPR002772">
    <property type="entry name" value="Glyco_hydro_3_C"/>
</dbReference>
<dbReference type="FunFam" id="3.20.20.300:FF:000002">
    <property type="entry name" value="Probable beta-glucosidase"/>
    <property type="match status" value="1"/>
</dbReference>
<keyword evidence="12 14" id="KW-0624">Polysaccharide degradation</keyword>
<comment type="catalytic activity">
    <reaction evidence="1 14">
        <text>Hydrolysis of terminal, non-reducing beta-D-glucosyl residues with release of beta-D-glucose.</text>
        <dbReference type="EC" id="3.2.1.21"/>
    </reaction>
</comment>
<evidence type="ECO:0000256" key="10">
    <source>
        <dbReference type="ARBA" id="ARBA00023277"/>
    </source>
</evidence>
<dbReference type="FunFam" id="3.40.50.1700:FF:000008">
    <property type="entry name" value="Beta-glucosidase"/>
    <property type="match status" value="1"/>
</dbReference>
<protein>
    <recommendedName>
        <fullName evidence="14">beta-glucosidase</fullName>
        <ecNumber evidence="14">3.2.1.21</ecNumber>
    </recommendedName>
</protein>
<evidence type="ECO:0000256" key="15">
    <source>
        <dbReference type="SAM" id="SignalP"/>
    </source>
</evidence>
<dbReference type="InterPro" id="IPR001764">
    <property type="entry name" value="Glyco_hydro_3_N"/>
</dbReference>
<feature type="domain" description="Fibronectin type III-like" evidence="16">
    <location>
        <begin position="736"/>
        <end position="803"/>
    </location>
</feature>
<accession>A0A3A3A1A4</accession>
<keyword evidence="11 14" id="KW-0326">Glycosidase</keyword>
<keyword evidence="6 15" id="KW-0732">Signal</keyword>
<dbReference type="GO" id="GO:0030245">
    <property type="term" value="P:cellulose catabolic process"/>
    <property type="evidence" value="ECO:0007669"/>
    <property type="project" value="UniProtKB-UniPathway"/>
</dbReference>
<dbReference type="AlphaFoldDB" id="A0A3A3A1A4"/>
<comment type="caution">
    <text evidence="17">The sequence shown here is derived from an EMBL/GenBank/DDBJ whole genome shotgun (WGS) entry which is preliminary data.</text>
</comment>
<dbReference type="PANTHER" id="PTHR42715:SF5">
    <property type="entry name" value="BETA-GLUCOSIDASE M-RELATED"/>
    <property type="match status" value="1"/>
</dbReference>
<evidence type="ECO:0000256" key="8">
    <source>
        <dbReference type="ARBA" id="ARBA00023001"/>
    </source>
</evidence>
<name>A0A3A3A1A4_9EURO</name>
<keyword evidence="8" id="KW-0136">Cellulose degradation</keyword>
<dbReference type="InterPro" id="IPR019800">
    <property type="entry name" value="Glyco_hydro_3_AS"/>
</dbReference>
<evidence type="ECO:0000313" key="17">
    <source>
        <dbReference type="EMBL" id="RJE23101.1"/>
    </source>
</evidence>
<dbReference type="PANTHER" id="PTHR42715">
    <property type="entry name" value="BETA-GLUCOSIDASE"/>
    <property type="match status" value="1"/>
</dbReference>
<keyword evidence="7 14" id="KW-0378">Hydrolase</keyword>
<proteinExistence type="inferred from homology"/>
<evidence type="ECO:0000256" key="4">
    <source>
        <dbReference type="ARBA" id="ARBA00005336"/>
    </source>
</evidence>
<dbReference type="OrthoDB" id="416222at2759"/>
<organism evidence="17 18">
    <name type="scientific">Aspergillus sclerotialis</name>
    <dbReference type="NCBI Taxonomy" id="2070753"/>
    <lineage>
        <taxon>Eukaryota</taxon>
        <taxon>Fungi</taxon>
        <taxon>Dikarya</taxon>
        <taxon>Ascomycota</taxon>
        <taxon>Pezizomycotina</taxon>
        <taxon>Eurotiomycetes</taxon>
        <taxon>Eurotiomycetidae</taxon>
        <taxon>Eurotiales</taxon>
        <taxon>Aspergillaceae</taxon>
        <taxon>Aspergillus</taxon>
        <taxon>Aspergillus subgen. Polypaecilum</taxon>
    </lineage>
</organism>
<dbReference type="Pfam" id="PF14310">
    <property type="entry name" value="Fn3-like"/>
    <property type="match status" value="1"/>
</dbReference>
<evidence type="ECO:0000256" key="6">
    <source>
        <dbReference type="ARBA" id="ARBA00022729"/>
    </source>
</evidence>
<evidence type="ECO:0000256" key="12">
    <source>
        <dbReference type="ARBA" id="ARBA00023326"/>
    </source>
</evidence>
<gene>
    <name evidence="17" type="ORF">PHISCL_04548</name>
</gene>
<evidence type="ECO:0000256" key="2">
    <source>
        <dbReference type="ARBA" id="ARBA00004613"/>
    </source>
</evidence>
<dbReference type="Pfam" id="PF01915">
    <property type="entry name" value="Glyco_hydro_3_C"/>
    <property type="match status" value="1"/>
</dbReference>
<dbReference type="InterPro" id="IPR026891">
    <property type="entry name" value="Fn3-like"/>
</dbReference>
<dbReference type="Gene3D" id="2.60.40.10">
    <property type="entry name" value="Immunoglobulins"/>
    <property type="match status" value="1"/>
</dbReference>
<evidence type="ECO:0000256" key="3">
    <source>
        <dbReference type="ARBA" id="ARBA00004987"/>
    </source>
</evidence>
<evidence type="ECO:0000256" key="7">
    <source>
        <dbReference type="ARBA" id="ARBA00022801"/>
    </source>
</evidence>
<keyword evidence="10 14" id="KW-0119">Carbohydrate metabolism</keyword>
<dbReference type="GO" id="GO:0008422">
    <property type="term" value="F:beta-glucosidase activity"/>
    <property type="evidence" value="ECO:0007669"/>
    <property type="project" value="UniProtKB-EC"/>
</dbReference>
<evidence type="ECO:0000256" key="5">
    <source>
        <dbReference type="ARBA" id="ARBA00022525"/>
    </source>
</evidence>
<evidence type="ECO:0000256" key="9">
    <source>
        <dbReference type="ARBA" id="ARBA00023180"/>
    </source>
</evidence>
<evidence type="ECO:0000256" key="14">
    <source>
        <dbReference type="RuleBase" id="RU361161"/>
    </source>
</evidence>
<dbReference type="Gene3D" id="3.40.50.1700">
    <property type="entry name" value="Glycoside hydrolase family 3 C-terminal domain"/>
    <property type="match status" value="1"/>
</dbReference>
<dbReference type="SMART" id="SM01217">
    <property type="entry name" value="Fn3_like"/>
    <property type="match status" value="1"/>
</dbReference>
<dbReference type="SUPFAM" id="SSF51445">
    <property type="entry name" value="(Trans)glycosidases"/>
    <property type="match status" value="1"/>
</dbReference>
<dbReference type="Pfam" id="PF00933">
    <property type="entry name" value="Glyco_hydro_3"/>
    <property type="match status" value="1"/>
</dbReference>
<keyword evidence="5" id="KW-0964">Secreted</keyword>
<reference evidence="18" key="1">
    <citation type="submission" date="2017-02" db="EMBL/GenBank/DDBJ databases">
        <authorList>
            <person name="Tafer H."/>
            <person name="Lopandic K."/>
        </authorList>
    </citation>
    <scope>NUCLEOTIDE SEQUENCE [LARGE SCALE GENOMIC DNA]</scope>
    <source>
        <strain evidence="18">CBS 366.77</strain>
    </source>
</reference>